<proteinExistence type="predicted"/>
<dbReference type="Proteomes" id="UP000177811">
    <property type="component" value="Unassembled WGS sequence"/>
</dbReference>
<reference evidence="1 2" key="1">
    <citation type="journal article" date="2016" name="Nat. Commun.">
        <title>Thousands of microbial genomes shed light on interconnected biogeochemical processes in an aquifer system.</title>
        <authorList>
            <person name="Anantharaman K."/>
            <person name="Brown C.T."/>
            <person name="Hug L.A."/>
            <person name="Sharon I."/>
            <person name="Castelle C.J."/>
            <person name="Probst A.J."/>
            <person name="Thomas B.C."/>
            <person name="Singh A."/>
            <person name="Wilkins M.J."/>
            <person name="Karaoz U."/>
            <person name="Brodie E.L."/>
            <person name="Williams K.H."/>
            <person name="Hubbard S.S."/>
            <person name="Banfield J.F."/>
        </authorList>
    </citation>
    <scope>NUCLEOTIDE SEQUENCE [LARGE SCALE GENOMIC DNA]</scope>
</reference>
<dbReference type="EMBL" id="MHQL01000025">
    <property type="protein sequence ID" value="OHA02873.1"/>
    <property type="molecule type" value="Genomic_DNA"/>
</dbReference>
<gene>
    <name evidence="1" type="ORF">A3C16_01565</name>
</gene>
<accession>A0A1G2KU40</accession>
<name>A0A1G2KU40_9BACT</name>
<protein>
    <submittedName>
        <fullName evidence="1">Uncharacterized protein</fullName>
    </submittedName>
</protein>
<dbReference type="AlphaFoldDB" id="A0A1G2KU40"/>
<comment type="caution">
    <text evidence="1">The sequence shown here is derived from an EMBL/GenBank/DDBJ whole genome shotgun (WGS) entry which is preliminary data.</text>
</comment>
<organism evidence="1 2">
    <name type="scientific">Candidatus Sungbacteria bacterium RIFCSPHIGHO2_02_FULL_51_29</name>
    <dbReference type="NCBI Taxonomy" id="1802273"/>
    <lineage>
        <taxon>Bacteria</taxon>
        <taxon>Candidatus Sungiibacteriota</taxon>
    </lineage>
</organism>
<sequence>MAEGKKIYVLAEVYAEEFGQTTIIMASSDRNRVFGAVEEAHQRSRDVRRRMPDDGEGLKSTFVIAVFDDETGKHAIVNGKSEAYVFVESPDGTFTPVLIADIFCDYS</sequence>
<evidence type="ECO:0000313" key="1">
    <source>
        <dbReference type="EMBL" id="OHA02873.1"/>
    </source>
</evidence>
<evidence type="ECO:0000313" key="2">
    <source>
        <dbReference type="Proteomes" id="UP000177811"/>
    </source>
</evidence>